<feature type="compositionally biased region" description="Low complexity" evidence="1">
    <location>
        <begin position="178"/>
        <end position="195"/>
    </location>
</feature>
<feature type="non-terminal residue" evidence="2">
    <location>
        <position position="1"/>
    </location>
</feature>
<accession>A0A3N2PKZ1</accession>
<evidence type="ECO:0000256" key="1">
    <source>
        <dbReference type="SAM" id="MobiDB-lite"/>
    </source>
</evidence>
<dbReference type="GeneID" id="39583083"/>
<sequence>DHVKPLAGSHVQAASQTLQWSRCDTPPLHHSLGVAQKGVSLCPRGGWADPALQHEWLLSPVCSSCHQTRQLSPSHIVSTKGRRASSPLVGTDRIYAVLYHDGNACRIRGRRFWNRETRDKRQETRIGPDSAITIAFLATHNFNGLPQTSHLADQVASFLHILHRVAYMTPAPPPTPAASPAHGLRPNARGRPANPAPTSCVIAKLRQARHCTGSTSFRPRCSIPAVSHSGPLCPNLFQYHDGLLRPFLKSTLQRTLWPPVRVVSVVPSPPCFPVLCAGRRAWHPREGGARQWYRQLPGGDLFVPAGIPFGKPIKSCSPER</sequence>
<evidence type="ECO:0000313" key="2">
    <source>
        <dbReference type="EMBL" id="ROT35187.1"/>
    </source>
</evidence>
<keyword evidence="3" id="KW-1185">Reference proteome</keyword>
<dbReference type="EMBL" id="ML119062">
    <property type="protein sequence ID" value="ROT35187.1"/>
    <property type="molecule type" value="Genomic_DNA"/>
</dbReference>
<evidence type="ECO:0000313" key="3">
    <source>
        <dbReference type="Proteomes" id="UP000272025"/>
    </source>
</evidence>
<gene>
    <name evidence="2" type="ORF">SODALDRAFT_363874</name>
</gene>
<protein>
    <submittedName>
        <fullName evidence="2">Uncharacterized protein</fullName>
    </submittedName>
</protein>
<dbReference type="AlphaFoldDB" id="A0A3N2PKZ1"/>
<dbReference type="Proteomes" id="UP000272025">
    <property type="component" value="Unassembled WGS sequence"/>
</dbReference>
<name>A0A3N2PKZ1_SODAK</name>
<dbReference type="RefSeq" id="XP_028462993.1">
    <property type="nucleotide sequence ID" value="XM_028614605.1"/>
</dbReference>
<proteinExistence type="predicted"/>
<feature type="region of interest" description="Disordered" evidence="1">
    <location>
        <begin position="173"/>
        <end position="195"/>
    </location>
</feature>
<reference evidence="2 3" key="1">
    <citation type="journal article" date="2018" name="Mol. Ecol.">
        <title>The obligate alkalophilic soda-lake fungus Sodiomyces alkalinus has shifted to a protein diet.</title>
        <authorList>
            <person name="Grum-Grzhimaylo A.A."/>
            <person name="Falkoski D.L."/>
            <person name="van den Heuvel J."/>
            <person name="Valero-Jimenez C.A."/>
            <person name="Min B."/>
            <person name="Choi I.G."/>
            <person name="Lipzen A."/>
            <person name="Daum C.G."/>
            <person name="Aanen D.K."/>
            <person name="Tsang A."/>
            <person name="Henrissat B."/>
            <person name="Bilanenko E.N."/>
            <person name="de Vries R.P."/>
            <person name="van Kan J.A.L."/>
            <person name="Grigoriev I.V."/>
            <person name="Debets A.J.M."/>
        </authorList>
    </citation>
    <scope>NUCLEOTIDE SEQUENCE [LARGE SCALE GENOMIC DNA]</scope>
    <source>
        <strain evidence="2 3">F11</strain>
    </source>
</reference>
<organism evidence="2 3">
    <name type="scientific">Sodiomyces alkalinus (strain CBS 110278 / VKM F-3762 / F11)</name>
    <name type="common">Alkaliphilic filamentous fungus</name>
    <dbReference type="NCBI Taxonomy" id="1314773"/>
    <lineage>
        <taxon>Eukaryota</taxon>
        <taxon>Fungi</taxon>
        <taxon>Dikarya</taxon>
        <taxon>Ascomycota</taxon>
        <taxon>Pezizomycotina</taxon>
        <taxon>Sordariomycetes</taxon>
        <taxon>Hypocreomycetidae</taxon>
        <taxon>Glomerellales</taxon>
        <taxon>Plectosphaerellaceae</taxon>
        <taxon>Sodiomyces</taxon>
    </lineage>
</organism>